<dbReference type="PANTHER" id="PTHR34980">
    <property type="entry name" value="INNER MEMBRANE PROTEIN-RELATED-RELATED"/>
    <property type="match status" value="1"/>
</dbReference>
<dbReference type="GO" id="GO:0005886">
    <property type="term" value="C:plasma membrane"/>
    <property type="evidence" value="ECO:0007669"/>
    <property type="project" value="TreeGrafter"/>
</dbReference>
<dbReference type="InterPro" id="IPR008523">
    <property type="entry name" value="DUF805"/>
</dbReference>
<feature type="transmembrane region" description="Helical" evidence="1">
    <location>
        <begin position="221"/>
        <end position="241"/>
    </location>
</feature>
<proteinExistence type="predicted"/>
<feature type="transmembrane region" description="Helical" evidence="1">
    <location>
        <begin position="336"/>
        <end position="359"/>
    </location>
</feature>
<evidence type="ECO:0000313" key="3">
    <source>
        <dbReference type="Proteomes" id="UP000594621"/>
    </source>
</evidence>
<feature type="transmembrane region" description="Helical" evidence="1">
    <location>
        <begin position="266"/>
        <end position="288"/>
    </location>
</feature>
<dbReference type="AlphaFoldDB" id="A0A7S9GY69"/>
<keyword evidence="1" id="KW-0812">Transmembrane</keyword>
<feature type="transmembrane region" description="Helical" evidence="1">
    <location>
        <begin position="365"/>
        <end position="389"/>
    </location>
</feature>
<sequence length="417" mass="45078">MHLYYESPGAKAPGLFACRNQWTLTICAAIRKLFDPAQGECEIVGATFTISQWNRSQRAVRSAICGAFEPALAVQERSDLRSAAKTVEDSTPMALSDLWHGRSGRFAFLVALVISSAVIAVLPFTAGKIIGASVAGGPDPALAILRSLLRPLLLGIGLVIAGGPLVFFTRRRLRELGLSGVWLLVFPFGPLWMLLLFAVANGFLMVWPLAAATSPVMTPPFWIEFAFGALLAVLPSGDYLVRSANPILRFAHLATSCEGRLDRRTFALHLAIALGSTIVLSFFIPLSVPRFVRPGEHSVPMLASVIMSVTALASVFVNMFLTASTIRRLHDLNQRGWWIAFFPFGLTSLMAVFAVLPMVVNPQMIAIMLVNPFTLFPAVQGLGCLVLLVRLLSKRGGDPDNPYGPPVIPPDGSYLPA</sequence>
<dbReference type="Proteomes" id="UP000594621">
    <property type="component" value="Chromosome"/>
</dbReference>
<feature type="transmembrane region" description="Helical" evidence="1">
    <location>
        <begin position="181"/>
        <end position="209"/>
    </location>
</feature>
<organism evidence="2 3">
    <name type="scientific">Bradyrhizobium commune</name>
    <dbReference type="NCBI Taxonomy" id="83627"/>
    <lineage>
        <taxon>Bacteria</taxon>
        <taxon>Pseudomonadati</taxon>
        <taxon>Pseudomonadota</taxon>
        <taxon>Alphaproteobacteria</taxon>
        <taxon>Hyphomicrobiales</taxon>
        <taxon>Nitrobacteraceae</taxon>
        <taxon>Bradyrhizobium</taxon>
    </lineage>
</organism>
<gene>
    <name evidence="2" type="ORF">IC761_22395</name>
</gene>
<reference evidence="2 3" key="1">
    <citation type="submission" date="2020-09" db="EMBL/GenBank/DDBJ databases">
        <title>Complete genomes of bradyrhizobia occurring on native shrubby legumes in Australia.</title>
        <authorList>
            <person name="Lafay B."/>
        </authorList>
    </citation>
    <scope>NUCLEOTIDE SEQUENCE [LARGE SCALE GENOMIC DNA]</scope>
    <source>
        <strain evidence="2 3">BDV5040</strain>
    </source>
</reference>
<dbReference type="EMBL" id="CP061379">
    <property type="protein sequence ID" value="QPF89260.1"/>
    <property type="molecule type" value="Genomic_DNA"/>
</dbReference>
<feature type="transmembrane region" description="Helical" evidence="1">
    <location>
        <begin position="151"/>
        <end position="169"/>
    </location>
</feature>
<keyword evidence="3" id="KW-1185">Reference proteome</keyword>
<name>A0A7S9GY69_9BRAD</name>
<dbReference type="RefSeq" id="WP_195798799.1">
    <property type="nucleotide sequence ID" value="NZ_CP061379.1"/>
</dbReference>
<evidence type="ECO:0000313" key="2">
    <source>
        <dbReference type="EMBL" id="QPF89260.1"/>
    </source>
</evidence>
<feature type="transmembrane region" description="Helical" evidence="1">
    <location>
        <begin position="300"/>
        <end position="324"/>
    </location>
</feature>
<protein>
    <submittedName>
        <fullName evidence="2">DUF805 domain-containing protein</fullName>
    </submittedName>
</protein>
<keyword evidence="1" id="KW-0472">Membrane</keyword>
<accession>A0A7S9GY69</accession>
<keyword evidence="1" id="KW-1133">Transmembrane helix</keyword>
<dbReference type="KEGG" id="bcou:IC761_22395"/>
<feature type="transmembrane region" description="Helical" evidence="1">
    <location>
        <begin position="106"/>
        <end position="131"/>
    </location>
</feature>
<dbReference type="Pfam" id="PF05656">
    <property type="entry name" value="DUF805"/>
    <property type="match status" value="1"/>
</dbReference>
<evidence type="ECO:0000256" key="1">
    <source>
        <dbReference type="SAM" id="Phobius"/>
    </source>
</evidence>